<proteinExistence type="predicted"/>
<feature type="chain" id="PRO_5035785940" evidence="1">
    <location>
        <begin position="18"/>
        <end position="198"/>
    </location>
</feature>
<name>A0A8T0EI22_ARGBR</name>
<organism evidence="2 3">
    <name type="scientific">Argiope bruennichi</name>
    <name type="common">Wasp spider</name>
    <name type="synonym">Aranea bruennichi</name>
    <dbReference type="NCBI Taxonomy" id="94029"/>
    <lineage>
        <taxon>Eukaryota</taxon>
        <taxon>Metazoa</taxon>
        <taxon>Ecdysozoa</taxon>
        <taxon>Arthropoda</taxon>
        <taxon>Chelicerata</taxon>
        <taxon>Arachnida</taxon>
        <taxon>Araneae</taxon>
        <taxon>Araneomorphae</taxon>
        <taxon>Entelegynae</taxon>
        <taxon>Araneoidea</taxon>
        <taxon>Araneidae</taxon>
        <taxon>Argiope</taxon>
    </lineage>
</organism>
<evidence type="ECO:0000256" key="1">
    <source>
        <dbReference type="SAM" id="SignalP"/>
    </source>
</evidence>
<dbReference type="Proteomes" id="UP000807504">
    <property type="component" value="Unassembled WGS sequence"/>
</dbReference>
<protein>
    <submittedName>
        <fullName evidence="2">Uncharacterized protein</fullName>
    </submittedName>
</protein>
<dbReference type="EMBL" id="JABXBU010002227">
    <property type="protein sequence ID" value="KAF8773490.1"/>
    <property type="molecule type" value="Genomic_DNA"/>
</dbReference>
<evidence type="ECO:0000313" key="3">
    <source>
        <dbReference type="Proteomes" id="UP000807504"/>
    </source>
</evidence>
<comment type="caution">
    <text evidence="2">The sequence shown here is derived from an EMBL/GenBank/DDBJ whole genome shotgun (WGS) entry which is preliminary data.</text>
</comment>
<reference evidence="2" key="2">
    <citation type="submission" date="2020-06" db="EMBL/GenBank/DDBJ databases">
        <authorList>
            <person name="Sheffer M."/>
        </authorList>
    </citation>
    <scope>NUCLEOTIDE SEQUENCE</scope>
</reference>
<accession>A0A8T0EI22</accession>
<evidence type="ECO:0000313" key="2">
    <source>
        <dbReference type="EMBL" id="KAF8773490.1"/>
    </source>
</evidence>
<keyword evidence="1" id="KW-0732">Signal</keyword>
<sequence>MALLIWLLCLTVGGSFAFQCAIVRLCPKFLEFFDCYFAEVEKCILRSIPELATTGHEFASQLLAARNFTVDLCNENSTLHNDYVSNTDCILDVSNPELHLYDDEAEKLLKAFSESKGPLQTAGKNRETILNERFCLETFRYQLSQRYSYPNTFHLLKVRNRIMMSLCDNEQKGGVEIWTKRNRVKEDNRSLDVTEEEG</sequence>
<reference evidence="2" key="1">
    <citation type="journal article" date="2020" name="bioRxiv">
        <title>Chromosome-level reference genome of the European wasp spider Argiope bruennichi: a resource for studies on range expansion and evolutionary adaptation.</title>
        <authorList>
            <person name="Sheffer M.M."/>
            <person name="Hoppe A."/>
            <person name="Krehenwinkel H."/>
            <person name="Uhl G."/>
            <person name="Kuss A.W."/>
            <person name="Jensen L."/>
            <person name="Jensen C."/>
            <person name="Gillespie R.G."/>
            <person name="Hoff K.J."/>
            <person name="Prost S."/>
        </authorList>
    </citation>
    <scope>NUCLEOTIDE SEQUENCE</scope>
</reference>
<feature type="signal peptide" evidence="1">
    <location>
        <begin position="1"/>
        <end position="17"/>
    </location>
</feature>
<gene>
    <name evidence="2" type="ORF">HNY73_016149</name>
</gene>
<dbReference type="AlphaFoldDB" id="A0A8T0EI22"/>
<keyword evidence="3" id="KW-1185">Reference proteome</keyword>